<dbReference type="EnsemblPlants" id="evm.model.05.1030">
    <property type="protein sequence ID" value="cds.evm.model.05.1030"/>
    <property type="gene ID" value="evm.TU.05.1030"/>
</dbReference>
<accession>A0A803PJQ2</accession>
<reference evidence="2" key="2">
    <citation type="submission" date="2021-03" db="UniProtKB">
        <authorList>
            <consortium name="EnsemblPlants"/>
        </authorList>
    </citation>
    <scope>IDENTIFICATION</scope>
</reference>
<proteinExistence type="predicted"/>
<name>A0A803PJQ2_CANSA</name>
<dbReference type="AlphaFoldDB" id="A0A803PJQ2"/>
<evidence type="ECO:0000313" key="2">
    <source>
        <dbReference type="EnsemblPlants" id="cds.evm.model.05.1030"/>
    </source>
</evidence>
<organism evidence="2 3">
    <name type="scientific">Cannabis sativa</name>
    <name type="common">Hemp</name>
    <name type="synonym">Marijuana</name>
    <dbReference type="NCBI Taxonomy" id="3483"/>
    <lineage>
        <taxon>Eukaryota</taxon>
        <taxon>Viridiplantae</taxon>
        <taxon>Streptophyta</taxon>
        <taxon>Embryophyta</taxon>
        <taxon>Tracheophyta</taxon>
        <taxon>Spermatophyta</taxon>
        <taxon>Magnoliopsida</taxon>
        <taxon>eudicotyledons</taxon>
        <taxon>Gunneridae</taxon>
        <taxon>Pentapetalae</taxon>
        <taxon>rosids</taxon>
        <taxon>fabids</taxon>
        <taxon>Rosales</taxon>
        <taxon>Cannabaceae</taxon>
        <taxon>Cannabis</taxon>
    </lineage>
</organism>
<evidence type="ECO:0000256" key="1">
    <source>
        <dbReference type="SAM" id="MobiDB-lite"/>
    </source>
</evidence>
<reference evidence="2" key="1">
    <citation type="submission" date="2018-11" db="EMBL/GenBank/DDBJ databases">
        <authorList>
            <person name="Grassa J C."/>
        </authorList>
    </citation>
    <scope>NUCLEOTIDE SEQUENCE [LARGE SCALE GENOMIC DNA]</scope>
</reference>
<dbReference type="Proteomes" id="UP000596661">
    <property type="component" value="Chromosome 5"/>
</dbReference>
<feature type="region of interest" description="Disordered" evidence="1">
    <location>
        <begin position="71"/>
        <end position="90"/>
    </location>
</feature>
<dbReference type="EMBL" id="UZAU01000486">
    <property type="status" value="NOT_ANNOTATED_CDS"/>
    <property type="molecule type" value="Genomic_DNA"/>
</dbReference>
<evidence type="ECO:0000313" key="3">
    <source>
        <dbReference type="Proteomes" id="UP000596661"/>
    </source>
</evidence>
<keyword evidence="3" id="KW-1185">Reference proteome</keyword>
<protein>
    <submittedName>
        <fullName evidence="2">Uncharacterized protein</fullName>
    </submittedName>
</protein>
<dbReference type="Gramene" id="evm.model.05.1030">
    <property type="protein sequence ID" value="cds.evm.model.05.1030"/>
    <property type="gene ID" value="evm.TU.05.1030"/>
</dbReference>
<sequence>MATCSKRKVSLPKETETLVKEVVQGIPAASSTPAKKQCEQHFNDDALQRFDFNLNDDEFMVKEAARVKGYNLENPDIPPPIDAPATRSEEQAEAVIDIESFLTS</sequence>